<evidence type="ECO:0000256" key="3">
    <source>
        <dbReference type="ARBA" id="ARBA00035643"/>
    </source>
</evidence>
<evidence type="ECO:0000313" key="4">
    <source>
        <dbReference type="EMBL" id="MEX0429388.1"/>
    </source>
</evidence>
<comment type="subcellular location">
    <subcellularLocation>
        <location evidence="2">Gas vesicle</location>
    </subcellularLocation>
</comment>
<organism evidence="4 5">
    <name type="scientific">Nocardioides eburneus</name>
    <dbReference type="NCBI Taxonomy" id="3231482"/>
    <lineage>
        <taxon>Bacteria</taxon>
        <taxon>Bacillati</taxon>
        <taxon>Actinomycetota</taxon>
        <taxon>Actinomycetes</taxon>
        <taxon>Propionibacteriales</taxon>
        <taxon>Nocardioidaceae</taxon>
        <taxon>Nocardioides</taxon>
    </lineage>
</organism>
<evidence type="ECO:0000256" key="1">
    <source>
        <dbReference type="ARBA" id="ARBA00022987"/>
    </source>
</evidence>
<evidence type="ECO:0000313" key="5">
    <source>
        <dbReference type="Proteomes" id="UP001556631"/>
    </source>
</evidence>
<protein>
    <submittedName>
        <fullName evidence="4">GvpL/GvpF family gas vesicle protein</fullName>
    </submittedName>
</protein>
<proteinExistence type="inferred from homology"/>
<evidence type="ECO:0000256" key="2">
    <source>
        <dbReference type="ARBA" id="ARBA00035108"/>
    </source>
</evidence>
<reference evidence="4 5" key="1">
    <citation type="submission" date="2024-07" db="EMBL/GenBank/DDBJ databases">
        <authorList>
            <person name="Lee S."/>
            <person name="Kang M."/>
        </authorList>
    </citation>
    <scope>NUCLEOTIDE SEQUENCE [LARGE SCALE GENOMIC DNA]</scope>
    <source>
        <strain evidence="4 5">DS6</strain>
    </source>
</reference>
<sequence length="248" mass="26393">MTSGGEEAAVLVYGVVGAHPPAVPEDAVGPDGAALRQVMFHDLAAVVGGVMPGWRPGREDLMRYSSIVDGLAQHGPVVPVQFGSLLADEQEVVDRVLAPEAERLSALLEELAGKVQVQIRARYVEDAVLAEVVAADPEVRDLRERTKDLPDEVGHADRIRLGELAAHAVADRAAEDADTVLDVVRPHVAAEIVRPVGGLDILDVVALVEAEELRVLEDALEALAEAAHDRMRIRLVGPTAPYDFVGGD</sequence>
<dbReference type="RefSeq" id="WP_367995354.1">
    <property type="nucleotide sequence ID" value="NZ_JBFPJR010000041.1"/>
</dbReference>
<accession>A0ABV3T2L0</accession>
<dbReference type="Proteomes" id="UP001556631">
    <property type="component" value="Unassembled WGS sequence"/>
</dbReference>
<dbReference type="PANTHER" id="PTHR36852:SF1">
    <property type="entry name" value="PROTEIN GVPL 2"/>
    <property type="match status" value="1"/>
</dbReference>
<comment type="caution">
    <text evidence="4">The sequence shown here is derived from an EMBL/GenBank/DDBJ whole genome shotgun (WGS) entry which is preliminary data.</text>
</comment>
<gene>
    <name evidence="4" type="ORF">AB3X52_17350</name>
</gene>
<keyword evidence="1" id="KW-0304">Gas vesicle</keyword>
<dbReference type="PANTHER" id="PTHR36852">
    <property type="entry name" value="PROTEIN GVPL 2"/>
    <property type="match status" value="1"/>
</dbReference>
<dbReference type="Pfam" id="PF06386">
    <property type="entry name" value="GvpL_GvpF"/>
    <property type="match status" value="1"/>
</dbReference>
<keyword evidence="5" id="KW-1185">Reference proteome</keyword>
<dbReference type="InterPro" id="IPR009430">
    <property type="entry name" value="GvpL/GvpF"/>
</dbReference>
<name>A0ABV3T2L0_9ACTN</name>
<comment type="similarity">
    <text evidence="3">Belongs to the gas vesicle GvpF/GvpL family.</text>
</comment>
<dbReference type="EMBL" id="JBFPJR010000041">
    <property type="protein sequence ID" value="MEX0429388.1"/>
    <property type="molecule type" value="Genomic_DNA"/>
</dbReference>